<feature type="transmembrane region" description="Helical" evidence="1">
    <location>
        <begin position="63"/>
        <end position="85"/>
    </location>
</feature>
<proteinExistence type="predicted"/>
<evidence type="ECO:0000313" key="2">
    <source>
        <dbReference type="EMBL" id="MBB2996017.1"/>
    </source>
</evidence>
<evidence type="ECO:0000313" key="3">
    <source>
        <dbReference type="Proteomes" id="UP000523000"/>
    </source>
</evidence>
<reference evidence="2 3" key="1">
    <citation type="submission" date="2020-08" db="EMBL/GenBank/DDBJ databases">
        <title>Sequencing the genomes of 1000 actinobacteria strains.</title>
        <authorList>
            <person name="Klenk H.-P."/>
        </authorList>
    </citation>
    <scope>NUCLEOTIDE SEQUENCE [LARGE SCALE GENOMIC DNA]</scope>
    <source>
        <strain evidence="2 3">DSM 22826</strain>
    </source>
</reference>
<gene>
    <name evidence="2" type="ORF">E9229_002208</name>
</gene>
<dbReference type="AlphaFoldDB" id="A0A839QJL6"/>
<keyword evidence="1" id="KW-0472">Membrane</keyword>
<feature type="transmembrane region" description="Helical" evidence="1">
    <location>
        <begin position="97"/>
        <end position="117"/>
    </location>
</feature>
<dbReference type="RefSeq" id="WP_183511207.1">
    <property type="nucleotide sequence ID" value="NZ_BAABGK010000042.1"/>
</dbReference>
<sequence>MSAESNPPSAQAARDLLREAGRLGAAARTGASWPHIAMLLGMGAISSLSLISFWLVGRFDESLIAIPLIAMLIWLGIFMGVMLAFGRSTKRGFGRRWITFMAIWGALWVIGVGFGTTLAANQLWFTLSVATAITLNSAIGAWVEARK</sequence>
<dbReference type="EMBL" id="JACHVS010000001">
    <property type="protein sequence ID" value="MBB2996017.1"/>
    <property type="molecule type" value="Genomic_DNA"/>
</dbReference>
<organism evidence="2 3">
    <name type="scientific">Paeniglutamicibacter cryotolerans</name>
    <dbReference type="NCBI Taxonomy" id="670079"/>
    <lineage>
        <taxon>Bacteria</taxon>
        <taxon>Bacillati</taxon>
        <taxon>Actinomycetota</taxon>
        <taxon>Actinomycetes</taxon>
        <taxon>Micrococcales</taxon>
        <taxon>Micrococcaceae</taxon>
        <taxon>Paeniglutamicibacter</taxon>
    </lineage>
</organism>
<accession>A0A839QJL6</accession>
<comment type="caution">
    <text evidence="2">The sequence shown here is derived from an EMBL/GenBank/DDBJ whole genome shotgun (WGS) entry which is preliminary data.</text>
</comment>
<keyword evidence="1" id="KW-1133">Transmembrane helix</keyword>
<feature type="transmembrane region" description="Helical" evidence="1">
    <location>
        <begin position="36"/>
        <end position="57"/>
    </location>
</feature>
<protein>
    <submittedName>
        <fullName evidence="2">Uncharacterized protein</fullName>
    </submittedName>
</protein>
<evidence type="ECO:0000256" key="1">
    <source>
        <dbReference type="SAM" id="Phobius"/>
    </source>
</evidence>
<keyword evidence="3" id="KW-1185">Reference proteome</keyword>
<name>A0A839QJL6_9MICC</name>
<keyword evidence="1" id="KW-0812">Transmembrane</keyword>
<dbReference type="Proteomes" id="UP000523000">
    <property type="component" value="Unassembled WGS sequence"/>
</dbReference>
<feature type="transmembrane region" description="Helical" evidence="1">
    <location>
        <begin position="123"/>
        <end position="143"/>
    </location>
</feature>